<dbReference type="FunFam" id="3.40.50.1470:FF:000001">
    <property type="entry name" value="Peptidyl-tRNA hydrolase"/>
    <property type="match status" value="1"/>
</dbReference>
<evidence type="ECO:0000313" key="12">
    <source>
        <dbReference type="Proteomes" id="UP000810252"/>
    </source>
</evidence>
<feature type="region of interest" description="Disordered" evidence="10">
    <location>
        <begin position="181"/>
        <end position="215"/>
    </location>
</feature>
<keyword evidence="3 7" id="KW-0378">Hydrolase</keyword>
<dbReference type="Gene3D" id="3.40.50.1470">
    <property type="entry name" value="Peptidyl-tRNA hydrolase"/>
    <property type="match status" value="1"/>
</dbReference>
<dbReference type="InterPro" id="IPR018171">
    <property type="entry name" value="Pept_tRNA_hydro_CS"/>
</dbReference>
<dbReference type="PROSITE" id="PS01195">
    <property type="entry name" value="PEPT_TRNA_HYDROL_1"/>
    <property type="match status" value="1"/>
</dbReference>
<comment type="caution">
    <text evidence="11">The sequence shown here is derived from an EMBL/GenBank/DDBJ whole genome shotgun (WGS) entry which is preliminary data.</text>
</comment>
<dbReference type="GO" id="GO:0005737">
    <property type="term" value="C:cytoplasm"/>
    <property type="evidence" value="ECO:0007669"/>
    <property type="project" value="UniProtKB-SubCell"/>
</dbReference>
<dbReference type="InterPro" id="IPR036416">
    <property type="entry name" value="Pept_tRNA_hydro_sf"/>
</dbReference>
<reference evidence="11" key="2">
    <citation type="journal article" date="2021" name="PeerJ">
        <title>Extensive microbial diversity within the chicken gut microbiome revealed by metagenomics and culture.</title>
        <authorList>
            <person name="Gilroy R."/>
            <person name="Ravi A."/>
            <person name="Getino M."/>
            <person name="Pursley I."/>
            <person name="Horton D.L."/>
            <person name="Alikhan N.F."/>
            <person name="Baker D."/>
            <person name="Gharbi K."/>
            <person name="Hall N."/>
            <person name="Watson M."/>
            <person name="Adriaenssens E.M."/>
            <person name="Foster-Nyarko E."/>
            <person name="Jarju S."/>
            <person name="Secka A."/>
            <person name="Antonio M."/>
            <person name="Oren A."/>
            <person name="Chaudhuri R.R."/>
            <person name="La Ragione R."/>
            <person name="Hildebrand F."/>
            <person name="Pallen M.J."/>
        </authorList>
    </citation>
    <scope>NUCLEOTIDE SEQUENCE</scope>
    <source>
        <strain evidence="11">20514</strain>
    </source>
</reference>
<feature type="site" description="Discriminates between blocked and unblocked aminoacyl-tRNA" evidence="7">
    <location>
        <position position="11"/>
    </location>
</feature>
<keyword evidence="2 7" id="KW-0820">tRNA-binding</keyword>
<comment type="subunit">
    <text evidence="7">Monomer.</text>
</comment>
<feature type="binding site" evidence="7">
    <location>
        <position position="67"/>
    </location>
    <ligand>
        <name>tRNA</name>
        <dbReference type="ChEBI" id="CHEBI:17843"/>
    </ligand>
</feature>
<dbReference type="GO" id="GO:0000049">
    <property type="term" value="F:tRNA binding"/>
    <property type="evidence" value="ECO:0007669"/>
    <property type="project" value="UniProtKB-UniRule"/>
</dbReference>
<feature type="binding site" evidence="7">
    <location>
        <position position="16"/>
    </location>
    <ligand>
        <name>tRNA</name>
        <dbReference type="ChEBI" id="CHEBI:17843"/>
    </ligand>
</feature>
<evidence type="ECO:0000256" key="9">
    <source>
        <dbReference type="RuleBase" id="RU004320"/>
    </source>
</evidence>
<dbReference type="PANTHER" id="PTHR17224:SF1">
    <property type="entry name" value="PEPTIDYL-TRNA HYDROLASE"/>
    <property type="match status" value="1"/>
</dbReference>
<organism evidence="11 12">
    <name type="scientific">Candidatus Cryptobacteroides merdigallinarum</name>
    <dbReference type="NCBI Taxonomy" id="2840770"/>
    <lineage>
        <taxon>Bacteria</taxon>
        <taxon>Pseudomonadati</taxon>
        <taxon>Bacteroidota</taxon>
        <taxon>Bacteroidia</taxon>
        <taxon>Bacteroidales</taxon>
        <taxon>Candidatus Cryptobacteroides</taxon>
    </lineage>
</organism>
<comment type="subcellular location">
    <subcellularLocation>
        <location evidence="7">Cytoplasm</location>
    </subcellularLocation>
</comment>
<keyword evidence="7" id="KW-0963">Cytoplasm</keyword>
<evidence type="ECO:0000256" key="8">
    <source>
        <dbReference type="RuleBase" id="RU000673"/>
    </source>
</evidence>
<proteinExistence type="inferred from homology"/>
<dbReference type="GO" id="GO:0072344">
    <property type="term" value="P:rescue of stalled ribosome"/>
    <property type="evidence" value="ECO:0007669"/>
    <property type="project" value="UniProtKB-UniRule"/>
</dbReference>
<dbReference type="GO" id="GO:0006515">
    <property type="term" value="P:protein quality control for misfolded or incompletely synthesized proteins"/>
    <property type="evidence" value="ECO:0007669"/>
    <property type="project" value="UniProtKB-UniRule"/>
</dbReference>
<protein>
    <recommendedName>
        <fullName evidence="6 7">Peptidyl-tRNA hydrolase</fullName>
        <shortName evidence="7">Pth</shortName>
        <ecNumber evidence="1 7">3.1.1.29</ecNumber>
    </recommendedName>
</protein>
<evidence type="ECO:0000256" key="10">
    <source>
        <dbReference type="SAM" id="MobiDB-lite"/>
    </source>
</evidence>
<dbReference type="EC" id="3.1.1.29" evidence="1 7"/>
<dbReference type="PANTHER" id="PTHR17224">
    <property type="entry name" value="PEPTIDYL-TRNA HYDROLASE"/>
    <property type="match status" value="1"/>
</dbReference>
<name>A0A9D9EL89_9BACT</name>
<comment type="function">
    <text evidence="7">Hydrolyzes ribosome-free peptidyl-tRNAs (with 1 or more amino acids incorporated), which drop off the ribosome during protein synthesis, or as a result of ribosome stalling.</text>
</comment>
<reference evidence="11" key="1">
    <citation type="submission" date="2020-10" db="EMBL/GenBank/DDBJ databases">
        <authorList>
            <person name="Gilroy R."/>
        </authorList>
    </citation>
    <scope>NUCLEOTIDE SEQUENCE</scope>
    <source>
        <strain evidence="11">20514</strain>
    </source>
</reference>
<evidence type="ECO:0000256" key="3">
    <source>
        <dbReference type="ARBA" id="ARBA00022801"/>
    </source>
</evidence>
<dbReference type="CDD" id="cd00462">
    <property type="entry name" value="PTH"/>
    <property type="match status" value="1"/>
</dbReference>
<evidence type="ECO:0000256" key="2">
    <source>
        <dbReference type="ARBA" id="ARBA00022555"/>
    </source>
</evidence>
<comment type="function">
    <text evidence="7">Catalyzes the release of premature peptidyl moieties from peptidyl-tRNA molecules trapped in stalled 50S ribosomal subunits, and thus maintains levels of free tRNAs and 50S ribosomes.</text>
</comment>
<feature type="binding site" evidence="7">
    <location>
        <position position="65"/>
    </location>
    <ligand>
        <name>tRNA</name>
        <dbReference type="ChEBI" id="CHEBI:17843"/>
    </ligand>
</feature>
<evidence type="ECO:0000256" key="5">
    <source>
        <dbReference type="ARBA" id="ARBA00038063"/>
    </source>
</evidence>
<feature type="binding site" evidence="7">
    <location>
        <position position="113"/>
    </location>
    <ligand>
        <name>tRNA</name>
        <dbReference type="ChEBI" id="CHEBI:17843"/>
    </ligand>
</feature>
<evidence type="ECO:0000256" key="6">
    <source>
        <dbReference type="ARBA" id="ARBA00050038"/>
    </source>
</evidence>
<comment type="similarity">
    <text evidence="5 7 9">Belongs to the PTH family.</text>
</comment>
<comment type="catalytic activity">
    <reaction evidence="7 8">
        <text>an N-acyl-L-alpha-aminoacyl-tRNA + H2O = an N-acyl-L-amino acid + a tRNA + H(+)</text>
        <dbReference type="Rhea" id="RHEA:54448"/>
        <dbReference type="Rhea" id="RHEA-COMP:10123"/>
        <dbReference type="Rhea" id="RHEA-COMP:13883"/>
        <dbReference type="ChEBI" id="CHEBI:15377"/>
        <dbReference type="ChEBI" id="CHEBI:15378"/>
        <dbReference type="ChEBI" id="CHEBI:59874"/>
        <dbReference type="ChEBI" id="CHEBI:78442"/>
        <dbReference type="ChEBI" id="CHEBI:138191"/>
        <dbReference type="EC" id="3.1.1.29"/>
    </reaction>
</comment>
<dbReference type="Pfam" id="PF01195">
    <property type="entry name" value="Pept_tRNA_hydro"/>
    <property type="match status" value="1"/>
</dbReference>
<feature type="active site" description="Proton acceptor" evidence="7">
    <location>
        <position position="21"/>
    </location>
</feature>
<dbReference type="SUPFAM" id="SSF53178">
    <property type="entry name" value="Peptidyl-tRNA hydrolase-like"/>
    <property type="match status" value="1"/>
</dbReference>
<feature type="site" description="Stabilizes the basic form of H active site to accept a proton" evidence="7">
    <location>
        <position position="92"/>
    </location>
</feature>
<accession>A0A9D9EL89</accession>
<dbReference type="Proteomes" id="UP000810252">
    <property type="component" value="Unassembled WGS sequence"/>
</dbReference>
<evidence type="ECO:0000256" key="4">
    <source>
        <dbReference type="ARBA" id="ARBA00022884"/>
    </source>
</evidence>
<dbReference type="GO" id="GO:0004045">
    <property type="term" value="F:peptidyl-tRNA hydrolase activity"/>
    <property type="evidence" value="ECO:0007669"/>
    <property type="project" value="UniProtKB-UniRule"/>
</dbReference>
<dbReference type="EMBL" id="JADIMQ010000112">
    <property type="protein sequence ID" value="MBO8449182.1"/>
    <property type="molecule type" value="Genomic_DNA"/>
</dbReference>
<dbReference type="AlphaFoldDB" id="A0A9D9EL89"/>
<evidence type="ECO:0000313" key="11">
    <source>
        <dbReference type="EMBL" id="MBO8449182.1"/>
    </source>
</evidence>
<gene>
    <name evidence="7" type="primary">pth</name>
    <name evidence="11" type="ORF">IAC29_07925</name>
</gene>
<sequence>MNTYLVAGLGNIGAEYSNTRHNMGFMVLDAWAQESDTVFHIERYGSIAETSFKGRRFILLKPSTYMNLSGKAVRYWMNELKLPLGNLIVISDDLNLPFGTLRMRKNGSAGGHNGLSNITELLGSQDYARIRVGIGNNFSRGGQVDFVLGELNEEEMKEMPEICGRVIAGIKAFATAGPDRAMNTVNTKPRKPSAVDTPQEGEAPATEKVQAHPEG</sequence>
<dbReference type="HAMAP" id="MF_00083">
    <property type="entry name" value="Pept_tRNA_hydro_bact"/>
    <property type="match status" value="1"/>
</dbReference>
<evidence type="ECO:0000256" key="1">
    <source>
        <dbReference type="ARBA" id="ARBA00013260"/>
    </source>
</evidence>
<dbReference type="InterPro" id="IPR001328">
    <property type="entry name" value="Pept_tRNA_hydro"/>
</dbReference>
<evidence type="ECO:0000256" key="7">
    <source>
        <dbReference type="HAMAP-Rule" id="MF_00083"/>
    </source>
</evidence>
<dbReference type="NCBIfam" id="TIGR00447">
    <property type="entry name" value="pth"/>
    <property type="match status" value="1"/>
</dbReference>
<keyword evidence="4 7" id="KW-0694">RNA-binding</keyword>